<proteinExistence type="predicted"/>
<dbReference type="InterPro" id="IPR006597">
    <property type="entry name" value="Sel1-like"/>
</dbReference>
<reference evidence="1" key="1">
    <citation type="submission" date="2018-06" db="EMBL/GenBank/DDBJ databases">
        <authorList>
            <person name="Zhirakovskaya E."/>
        </authorList>
    </citation>
    <scope>NUCLEOTIDE SEQUENCE</scope>
</reference>
<dbReference type="SMART" id="SM00671">
    <property type="entry name" value="SEL1"/>
    <property type="match status" value="1"/>
</dbReference>
<dbReference type="InterPro" id="IPR011990">
    <property type="entry name" value="TPR-like_helical_dom_sf"/>
</dbReference>
<dbReference type="AlphaFoldDB" id="A0A3B1A0A1"/>
<gene>
    <name evidence="1" type="ORF">MNBD_GAMMA22-2787</name>
</gene>
<evidence type="ECO:0000313" key="1">
    <source>
        <dbReference type="EMBL" id="VAW91629.1"/>
    </source>
</evidence>
<evidence type="ECO:0008006" key="2">
    <source>
        <dbReference type="Google" id="ProtNLM"/>
    </source>
</evidence>
<sequence>MTLSKTLINSLRKIALVISIVLFASCSSDLKVTNKIQSDIIELNKSTVNITSSDLRFRRYKLLAKKGNSEAMVELANSYLYEENIRPFDEKKAMKWLSKSAVIGNAHASSELAEIYSEGLYDGEGNVRVNSNIETSMMWTYIAHEQSKHLTDNSIVVPNYDEHKDSKVKQVAKQRAEKWLTANNT</sequence>
<organism evidence="1">
    <name type="scientific">hydrothermal vent metagenome</name>
    <dbReference type="NCBI Taxonomy" id="652676"/>
    <lineage>
        <taxon>unclassified sequences</taxon>
        <taxon>metagenomes</taxon>
        <taxon>ecological metagenomes</taxon>
    </lineage>
</organism>
<dbReference type="SUPFAM" id="SSF81901">
    <property type="entry name" value="HCP-like"/>
    <property type="match status" value="1"/>
</dbReference>
<protein>
    <recommendedName>
        <fullName evidence="2">Sel1 repeat family protein</fullName>
    </recommendedName>
</protein>
<name>A0A3B1A0A1_9ZZZZ</name>
<accession>A0A3B1A0A1</accession>
<dbReference type="PROSITE" id="PS51257">
    <property type="entry name" value="PROKAR_LIPOPROTEIN"/>
    <property type="match status" value="1"/>
</dbReference>
<dbReference type="Gene3D" id="1.25.40.10">
    <property type="entry name" value="Tetratricopeptide repeat domain"/>
    <property type="match status" value="1"/>
</dbReference>
<dbReference type="EMBL" id="UOFS01000006">
    <property type="protein sequence ID" value="VAW91629.1"/>
    <property type="molecule type" value="Genomic_DNA"/>
</dbReference>